<evidence type="ECO:0008006" key="4">
    <source>
        <dbReference type="Google" id="ProtNLM"/>
    </source>
</evidence>
<keyword evidence="3" id="KW-1185">Reference proteome</keyword>
<organism evidence="2 3">
    <name type="scientific">Rubripirellula amarantea</name>
    <dbReference type="NCBI Taxonomy" id="2527999"/>
    <lineage>
        <taxon>Bacteria</taxon>
        <taxon>Pseudomonadati</taxon>
        <taxon>Planctomycetota</taxon>
        <taxon>Planctomycetia</taxon>
        <taxon>Pirellulales</taxon>
        <taxon>Pirellulaceae</taxon>
        <taxon>Rubripirellula</taxon>
    </lineage>
</organism>
<evidence type="ECO:0000313" key="2">
    <source>
        <dbReference type="EMBL" id="TWT54041.1"/>
    </source>
</evidence>
<dbReference type="EMBL" id="SJPI01000001">
    <property type="protein sequence ID" value="TWT54041.1"/>
    <property type="molecule type" value="Genomic_DNA"/>
</dbReference>
<proteinExistence type="predicted"/>
<evidence type="ECO:0000256" key="1">
    <source>
        <dbReference type="SAM" id="MobiDB-lite"/>
    </source>
</evidence>
<protein>
    <recommendedName>
        <fullName evidence="4">Threonine dehydratase</fullName>
    </recommendedName>
</protein>
<feature type="region of interest" description="Disordered" evidence="1">
    <location>
        <begin position="1"/>
        <end position="28"/>
    </location>
</feature>
<dbReference type="Proteomes" id="UP000316598">
    <property type="component" value="Unassembled WGS sequence"/>
</dbReference>
<name>A0A5C5WV98_9BACT</name>
<evidence type="ECO:0000313" key="3">
    <source>
        <dbReference type="Proteomes" id="UP000316598"/>
    </source>
</evidence>
<feature type="compositionally biased region" description="Basic and acidic residues" evidence="1">
    <location>
        <begin position="19"/>
        <end position="28"/>
    </location>
</feature>
<comment type="caution">
    <text evidence="2">The sequence shown here is derived from an EMBL/GenBank/DDBJ whole genome shotgun (WGS) entry which is preliminary data.</text>
</comment>
<dbReference type="AlphaFoldDB" id="A0A5C5WV98"/>
<gene>
    <name evidence="2" type="ORF">Pla22_16760</name>
</gene>
<sequence length="122" mass="13482">MSHTHEDHDHQHGPGCEHTGIKHGDHVDYLHDGHLHHVEADGSVVEHKIEVTSTNPDQCTPAHQCGCHEASHVHGPGCGHEPVPHGDHIDYLVDGHLHHPHGDHCDDHGPVEMVENQTDHQK</sequence>
<feature type="compositionally biased region" description="Basic and acidic residues" evidence="1">
    <location>
        <begin position="1"/>
        <end position="12"/>
    </location>
</feature>
<accession>A0A5C5WV98</accession>
<reference evidence="2 3" key="1">
    <citation type="submission" date="2019-02" db="EMBL/GenBank/DDBJ databases">
        <title>Deep-cultivation of Planctomycetes and their phenomic and genomic characterization uncovers novel biology.</title>
        <authorList>
            <person name="Wiegand S."/>
            <person name="Jogler M."/>
            <person name="Boedeker C."/>
            <person name="Pinto D."/>
            <person name="Vollmers J."/>
            <person name="Rivas-Marin E."/>
            <person name="Kohn T."/>
            <person name="Peeters S.H."/>
            <person name="Heuer A."/>
            <person name="Rast P."/>
            <person name="Oberbeckmann S."/>
            <person name="Bunk B."/>
            <person name="Jeske O."/>
            <person name="Meyerdierks A."/>
            <person name="Storesund J.E."/>
            <person name="Kallscheuer N."/>
            <person name="Luecker S."/>
            <person name="Lage O.M."/>
            <person name="Pohl T."/>
            <person name="Merkel B.J."/>
            <person name="Hornburger P."/>
            <person name="Mueller R.-W."/>
            <person name="Bruemmer F."/>
            <person name="Labrenz M."/>
            <person name="Spormann A.M."/>
            <person name="Op Den Camp H."/>
            <person name="Overmann J."/>
            <person name="Amann R."/>
            <person name="Jetten M.S.M."/>
            <person name="Mascher T."/>
            <person name="Medema M.H."/>
            <person name="Devos D.P."/>
            <person name="Kaster A.-K."/>
            <person name="Ovreas L."/>
            <person name="Rohde M."/>
            <person name="Galperin M.Y."/>
            <person name="Jogler C."/>
        </authorList>
    </citation>
    <scope>NUCLEOTIDE SEQUENCE [LARGE SCALE GENOMIC DNA]</scope>
    <source>
        <strain evidence="2 3">Pla22</strain>
    </source>
</reference>